<dbReference type="OrthoDB" id="3363827at2"/>
<reference evidence="2 3" key="1">
    <citation type="submission" date="2016-10" db="EMBL/GenBank/DDBJ databases">
        <title>The Draft Genome Sequence of Actinokineospora bangkokensis 44EHWT reveals the biosynthetic pathway of antifungal compounds Thailandins with unusual extender unit butylmalonyl-CoA.</title>
        <authorList>
            <person name="Greule A."/>
            <person name="Intra B."/>
            <person name="Flemming S."/>
            <person name="Rommel M.G."/>
            <person name="Panbangred W."/>
            <person name="Bechthold A."/>
        </authorList>
    </citation>
    <scope>NUCLEOTIDE SEQUENCE [LARGE SCALE GENOMIC DNA]</scope>
    <source>
        <strain evidence="2 3">44EHW</strain>
    </source>
</reference>
<name>A0A1Q9LIL3_9PSEU</name>
<accession>A0A1Q9LIL3</accession>
<feature type="transmembrane region" description="Helical" evidence="1">
    <location>
        <begin position="56"/>
        <end position="77"/>
    </location>
</feature>
<keyword evidence="3" id="KW-1185">Reference proteome</keyword>
<evidence type="ECO:0008006" key="4">
    <source>
        <dbReference type="Google" id="ProtNLM"/>
    </source>
</evidence>
<keyword evidence="1" id="KW-1133">Transmembrane helix</keyword>
<dbReference type="Proteomes" id="UP000186040">
    <property type="component" value="Unassembled WGS sequence"/>
</dbReference>
<dbReference type="STRING" id="1193682.BJP25_23640"/>
<organism evidence="2 3">
    <name type="scientific">Actinokineospora bangkokensis</name>
    <dbReference type="NCBI Taxonomy" id="1193682"/>
    <lineage>
        <taxon>Bacteria</taxon>
        <taxon>Bacillati</taxon>
        <taxon>Actinomycetota</taxon>
        <taxon>Actinomycetes</taxon>
        <taxon>Pseudonocardiales</taxon>
        <taxon>Pseudonocardiaceae</taxon>
        <taxon>Actinokineospora</taxon>
    </lineage>
</organism>
<evidence type="ECO:0000256" key="1">
    <source>
        <dbReference type="SAM" id="Phobius"/>
    </source>
</evidence>
<dbReference type="EMBL" id="MKQR01000018">
    <property type="protein sequence ID" value="OLR91835.1"/>
    <property type="molecule type" value="Genomic_DNA"/>
</dbReference>
<gene>
    <name evidence="2" type="ORF">BJP25_23640</name>
</gene>
<keyword evidence="1" id="KW-0472">Membrane</keyword>
<comment type="caution">
    <text evidence="2">The sequence shown here is derived from an EMBL/GenBank/DDBJ whole genome shotgun (WGS) entry which is preliminary data.</text>
</comment>
<dbReference type="AlphaFoldDB" id="A0A1Q9LIL3"/>
<evidence type="ECO:0000313" key="3">
    <source>
        <dbReference type="Proteomes" id="UP000186040"/>
    </source>
</evidence>
<protein>
    <recommendedName>
        <fullName evidence="4">Alkaline shock response membrane anchor protein AmaP</fullName>
    </recommendedName>
</protein>
<proteinExistence type="predicted"/>
<keyword evidence="1" id="KW-0812">Transmembrane</keyword>
<dbReference type="RefSeq" id="WP_075976240.1">
    <property type="nucleotide sequence ID" value="NZ_MKQR01000018.1"/>
</dbReference>
<evidence type="ECO:0000313" key="2">
    <source>
        <dbReference type="EMBL" id="OLR91835.1"/>
    </source>
</evidence>
<sequence length="190" mass="20109">MTTHNRPARLNRGLLAVTGLVLAAAGAFALATHFRVLRVLDPGTTLVPGTQPPPTWVLYAVAAGAVVLGLLALRWLVAQLARAPKTHTWHLEADPGTGRTELPAKTAVEPLLAEVGAYPGVHAAHGTLTGTRANPAVVLRVTVEQDGDPADIRHRIETEGLPRLRQALDLDELPAGIEFRFSTSTGARAL</sequence>